<name>A0A9N9V915_9HYPO</name>
<dbReference type="AlphaFoldDB" id="A0A9N9V915"/>
<evidence type="ECO:0008006" key="3">
    <source>
        <dbReference type="Google" id="ProtNLM"/>
    </source>
</evidence>
<sequence length="311" mass="34446">MAKPSSPVALVVGASRGIGRQIAIDLARHGYRVVVAAKTVSDATKQATPFPPDPNSNESTITTVVREIKEAGGEAVAFQVDTRDPESVRNMVDFTSKHYGSLDVIIYNSGAVWWSSVEKTSMKRFKLLQDVNINGLYATIQAAMPHWQQNEWKGRIIVVSPPIYSRFFRGKTAYAAVKVGMSVLTKGLAMDWKREGKSNMAISSIWPAVGIQSAATPDARLLPDLRKATIFSDAILEMLRAPADEINGRLEVDEDFLRTRGVQDFSKYSVVPGSTPRRMLPVQFPDLRVAEEEDEGMLMDSTDARHRKHKL</sequence>
<dbReference type="Pfam" id="PF00106">
    <property type="entry name" value="adh_short"/>
    <property type="match status" value="2"/>
</dbReference>
<dbReference type="PANTHER" id="PTHR42808">
    <property type="entry name" value="HYDROXYSTEROID DEHYDROGENASE-LIKE PROTEIN 2"/>
    <property type="match status" value="1"/>
</dbReference>
<reference evidence="1" key="1">
    <citation type="submission" date="2021-10" db="EMBL/GenBank/DDBJ databases">
        <authorList>
            <person name="Piombo E."/>
        </authorList>
    </citation>
    <scope>NUCLEOTIDE SEQUENCE</scope>
</reference>
<dbReference type="Gene3D" id="3.40.50.720">
    <property type="entry name" value="NAD(P)-binding Rossmann-like Domain"/>
    <property type="match status" value="1"/>
</dbReference>
<comment type="caution">
    <text evidence="1">The sequence shown here is derived from an EMBL/GenBank/DDBJ whole genome shotgun (WGS) entry which is preliminary data.</text>
</comment>
<evidence type="ECO:0000313" key="1">
    <source>
        <dbReference type="EMBL" id="CAH0019878.1"/>
    </source>
</evidence>
<dbReference type="SUPFAM" id="SSF51735">
    <property type="entry name" value="NAD(P)-binding Rossmann-fold domains"/>
    <property type="match status" value="1"/>
</dbReference>
<dbReference type="PRINTS" id="PR00081">
    <property type="entry name" value="GDHRDH"/>
</dbReference>
<gene>
    <name evidence="1" type="ORF">CRHIZ90672A_00013626</name>
</gene>
<dbReference type="PANTHER" id="PTHR42808:SF4">
    <property type="entry name" value="SHORT CHAIN DEHYDROGENASE"/>
    <property type="match status" value="1"/>
</dbReference>
<dbReference type="InterPro" id="IPR051935">
    <property type="entry name" value="HSDL2"/>
</dbReference>
<proteinExistence type="predicted"/>
<organism evidence="1 2">
    <name type="scientific">Clonostachys rhizophaga</name>
    <dbReference type="NCBI Taxonomy" id="160324"/>
    <lineage>
        <taxon>Eukaryota</taxon>
        <taxon>Fungi</taxon>
        <taxon>Dikarya</taxon>
        <taxon>Ascomycota</taxon>
        <taxon>Pezizomycotina</taxon>
        <taxon>Sordariomycetes</taxon>
        <taxon>Hypocreomycetidae</taxon>
        <taxon>Hypocreales</taxon>
        <taxon>Bionectriaceae</taxon>
        <taxon>Clonostachys</taxon>
    </lineage>
</organism>
<accession>A0A9N9V915</accession>
<keyword evidence="2" id="KW-1185">Reference proteome</keyword>
<dbReference type="InterPro" id="IPR036291">
    <property type="entry name" value="NAD(P)-bd_dom_sf"/>
</dbReference>
<evidence type="ECO:0000313" key="2">
    <source>
        <dbReference type="Proteomes" id="UP000696573"/>
    </source>
</evidence>
<dbReference type="OrthoDB" id="5327538at2759"/>
<dbReference type="EMBL" id="CABFNQ020000593">
    <property type="protein sequence ID" value="CAH0019878.1"/>
    <property type="molecule type" value="Genomic_DNA"/>
</dbReference>
<dbReference type="Proteomes" id="UP000696573">
    <property type="component" value="Unassembled WGS sequence"/>
</dbReference>
<dbReference type="InterPro" id="IPR002347">
    <property type="entry name" value="SDR_fam"/>
</dbReference>
<protein>
    <recommendedName>
        <fullName evidence="3">Hydroxysteroid dehydrogenase-like protein 2</fullName>
    </recommendedName>
</protein>